<sequence>MLAGEGHQMLESMRIIEMANVISGPFAGMLLADMGADVVKIEMPGRGDPFRGWAGSDDAIAPSFAAYNRGKRSVTLETRSEAGKQAYLRLVGSADVVIDNFRPGILDDSGIGPKRLCAEFPGLIYCSISGLGSTGPDRDLPTYDAIAQARSGLWSQLTDMAAPEAVGPPISDQLTGLYAVQAILGALVARGLNGGRGQHAEVSMLAASLAFQPHAVAEYLANGAVPDHTSRAHVSQSYAFVAADGGALAIHLSSLPKFWTALLGVLDRHDLDSNPRFNPRTRRHANYDALRAELQRTIATRPRAEWLQMLRAADVPCAAIHRLDEALADPQVRSQNLVSVFGRGSRATRLVGRGFATTGPVPDPADRPVPLLGEHSAEVLRDCGLADSEIRAVTTATP</sequence>
<evidence type="ECO:0000313" key="2">
    <source>
        <dbReference type="EMBL" id="TBN36352.1"/>
    </source>
</evidence>
<evidence type="ECO:0000313" key="3">
    <source>
        <dbReference type="Proteomes" id="UP000293520"/>
    </source>
</evidence>
<dbReference type="PANTHER" id="PTHR48207">
    <property type="entry name" value="SUCCINATE--HYDROXYMETHYLGLUTARATE COA-TRANSFERASE"/>
    <property type="match status" value="1"/>
</dbReference>
<name>A0A4Q9FWB8_9RHOB</name>
<dbReference type="SUPFAM" id="SSF89796">
    <property type="entry name" value="CoA-transferase family III (CaiB/BaiF)"/>
    <property type="match status" value="1"/>
</dbReference>
<dbReference type="Gene3D" id="3.40.50.10540">
    <property type="entry name" value="Crotonobetainyl-coa:carnitine coa-transferase, domain 1"/>
    <property type="match status" value="1"/>
</dbReference>
<keyword evidence="1 2" id="KW-0808">Transferase</keyword>
<dbReference type="AlphaFoldDB" id="A0A4Q9FWB8"/>
<dbReference type="InterPro" id="IPR050483">
    <property type="entry name" value="CoA-transferase_III_domain"/>
</dbReference>
<dbReference type="Gene3D" id="3.30.1540.10">
    <property type="entry name" value="formyl-coa transferase, domain 3"/>
    <property type="match status" value="1"/>
</dbReference>
<dbReference type="Pfam" id="PF02515">
    <property type="entry name" value="CoA_transf_3"/>
    <property type="match status" value="1"/>
</dbReference>
<dbReference type="InterPro" id="IPR003673">
    <property type="entry name" value="CoA-Trfase_fam_III"/>
</dbReference>
<dbReference type="Proteomes" id="UP000293520">
    <property type="component" value="Unassembled WGS sequence"/>
</dbReference>
<gene>
    <name evidence="2" type="ORF">EYE42_15560</name>
</gene>
<dbReference type="EMBL" id="SISK01000018">
    <property type="protein sequence ID" value="TBN36352.1"/>
    <property type="molecule type" value="Genomic_DNA"/>
</dbReference>
<dbReference type="OrthoDB" id="7208981at2"/>
<dbReference type="GO" id="GO:0008410">
    <property type="term" value="F:CoA-transferase activity"/>
    <property type="evidence" value="ECO:0007669"/>
    <property type="project" value="TreeGrafter"/>
</dbReference>
<comment type="caution">
    <text evidence="2">The sequence shown here is derived from an EMBL/GenBank/DDBJ whole genome shotgun (WGS) entry which is preliminary data.</text>
</comment>
<dbReference type="PANTHER" id="PTHR48207:SF3">
    <property type="entry name" value="SUCCINATE--HYDROXYMETHYLGLUTARATE COA-TRANSFERASE"/>
    <property type="match status" value="1"/>
</dbReference>
<protein>
    <submittedName>
        <fullName evidence="2">CoA transferase</fullName>
    </submittedName>
</protein>
<organism evidence="2 3">
    <name type="scientific">Paracoccus subflavus</name>
    <dbReference type="NCBI Taxonomy" id="2528244"/>
    <lineage>
        <taxon>Bacteria</taxon>
        <taxon>Pseudomonadati</taxon>
        <taxon>Pseudomonadota</taxon>
        <taxon>Alphaproteobacteria</taxon>
        <taxon>Rhodobacterales</taxon>
        <taxon>Paracoccaceae</taxon>
        <taxon>Paracoccus</taxon>
    </lineage>
</organism>
<keyword evidence="3" id="KW-1185">Reference proteome</keyword>
<evidence type="ECO:0000256" key="1">
    <source>
        <dbReference type="ARBA" id="ARBA00022679"/>
    </source>
</evidence>
<dbReference type="InterPro" id="IPR044855">
    <property type="entry name" value="CoA-Trfase_III_dom3_sf"/>
</dbReference>
<dbReference type="InterPro" id="IPR023606">
    <property type="entry name" value="CoA-Trfase_III_dom_1_sf"/>
</dbReference>
<reference evidence="2 3" key="1">
    <citation type="submission" date="2019-02" db="EMBL/GenBank/DDBJ databases">
        <title>Paracoccus subflavus sp. nov., isolated from marine sediment of the Pacific Ocean.</title>
        <authorList>
            <person name="Zhang G."/>
        </authorList>
    </citation>
    <scope>NUCLEOTIDE SEQUENCE [LARGE SCALE GENOMIC DNA]</scope>
    <source>
        <strain evidence="2 3">GY0581</strain>
    </source>
</reference>
<accession>A0A4Q9FWB8</accession>
<proteinExistence type="predicted"/>